<dbReference type="Proteomes" id="UP001374584">
    <property type="component" value="Unassembled WGS sequence"/>
</dbReference>
<keyword evidence="1" id="KW-0812">Transmembrane</keyword>
<comment type="caution">
    <text evidence="2">The sequence shown here is derived from an EMBL/GenBank/DDBJ whole genome shotgun (WGS) entry which is preliminary data.</text>
</comment>
<organism evidence="2 3">
    <name type="scientific">Phaseolus coccineus</name>
    <name type="common">Scarlet runner bean</name>
    <name type="synonym">Phaseolus multiflorus</name>
    <dbReference type="NCBI Taxonomy" id="3886"/>
    <lineage>
        <taxon>Eukaryota</taxon>
        <taxon>Viridiplantae</taxon>
        <taxon>Streptophyta</taxon>
        <taxon>Embryophyta</taxon>
        <taxon>Tracheophyta</taxon>
        <taxon>Spermatophyta</taxon>
        <taxon>Magnoliopsida</taxon>
        <taxon>eudicotyledons</taxon>
        <taxon>Gunneridae</taxon>
        <taxon>Pentapetalae</taxon>
        <taxon>rosids</taxon>
        <taxon>fabids</taxon>
        <taxon>Fabales</taxon>
        <taxon>Fabaceae</taxon>
        <taxon>Papilionoideae</taxon>
        <taxon>50 kb inversion clade</taxon>
        <taxon>NPAAA clade</taxon>
        <taxon>indigoferoid/millettioid clade</taxon>
        <taxon>Phaseoleae</taxon>
        <taxon>Phaseolus</taxon>
    </lineage>
</organism>
<dbReference type="AlphaFoldDB" id="A0AAN9QZD7"/>
<protein>
    <submittedName>
        <fullName evidence="2">Uncharacterized protein</fullName>
    </submittedName>
</protein>
<dbReference type="EMBL" id="JAYMYR010000007">
    <property type="protein sequence ID" value="KAK7352894.1"/>
    <property type="molecule type" value="Genomic_DNA"/>
</dbReference>
<evidence type="ECO:0000313" key="2">
    <source>
        <dbReference type="EMBL" id="KAK7352894.1"/>
    </source>
</evidence>
<evidence type="ECO:0000256" key="1">
    <source>
        <dbReference type="SAM" id="Phobius"/>
    </source>
</evidence>
<keyword evidence="1" id="KW-1133">Transmembrane helix</keyword>
<gene>
    <name evidence="2" type="ORF">VNO80_18325</name>
</gene>
<evidence type="ECO:0000313" key="3">
    <source>
        <dbReference type="Proteomes" id="UP001374584"/>
    </source>
</evidence>
<proteinExistence type="predicted"/>
<feature type="transmembrane region" description="Helical" evidence="1">
    <location>
        <begin position="23"/>
        <end position="42"/>
    </location>
</feature>
<sequence>MEKVVFLYFVCVCIKNGKGRVRAVLPVAFAVAFLALLHFGTFQHLERKPHTLSLSLSLCDFVRNKWEKKVRPALSLTTRAL</sequence>
<name>A0AAN9QZD7_PHACN</name>
<reference evidence="2 3" key="1">
    <citation type="submission" date="2024-01" db="EMBL/GenBank/DDBJ databases">
        <title>The genomes of 5 underutilized Papilionoideae crops provide insights into root nodulation and disease resistanc.</title>
        <authorList>
            <person name="Jiang F."/>
        </authorList>
    </citation>
    <scope>NUCLEOTIDE SEQUENCE [LARGE SCALE GENOMIC DNA]</scope>
    <source>
        <strain evidence="2">JINMINGXINNONG_FW02</strain>
        <tissue evidence="2">Leaves</tissue>
    </source>
</reference>
<keyword evidence="1" id="KW-0472">Membrane</keyword>
<keyword evidence="3" id="KW-1185">Reference proteome</keyword>
<accession>A0AAN9QZD7</accession>